<gene>
    <name evidence="1" type="ORF">BDN72DRAFT_830895</name>
</gene>
<keyword evidence="2" id="KW-1185">Reference proteome</keyword>
<proteinExistence type="predicted"/>
<dbReference type="EMBL" id="ML208260">
    <property type="protein sequence ID" value="TFK76338.1"/>
    <property type="molecule type" value="Genomic_DNA"/>
</dbReference>
<dbReference type="Proteomes" id="UP000308600">
    <property type="component" value="Unassembled WGS sequence"/>
</dbReference>
<sequence>MLTHRGFSAWIVVDGESLPEYLVAVDEDAHRVSCWVPSEEGQTFSVYWKDHGGKVDTCGYITLDGLVVPGRFLFGEGTAFRQGIRSGKNAERPFLFKRTDETDDDSPSGSATKDSGMVILRIKRVNRVSGHQPNPIPEEPQKLLGKRKAGDICVGFGEEMPAYEQYTSTWTVKPYGEDDSAGSKTPSTYVSFVFRYRTKEFLEMQGILTGKKETHSVALHRGPARRVASLPLKMPSGFGSPPKKKPKIAPSSVRLSPSWRRRSSIDMRRSVSWKVIPTNTHAFPGQSMILFDLPSQLQDGVSTLDDSRSHDEEGL</sequence>
<evidence type="ECO:0000313" key="1">
    <source>
        <dbReference type="EMBL" id="TFK76338.1"/>
    </source>
</evidence>
<accession>A0ACD3BE75</accession>
<evidence type="ECO:0000313" key="2">
    <source>
        <dbReference type="Proteomes" id="UP000308600"/>
    </source>
</evidence>
<name>A0ACD3BE75_9AGAR</name>
<organism evidence="1 2">
    <name type="scientific">Pluteus cervinus</name>
    <dbReference type="NCBI Taxonomy" id="181527"/>
    <lineage>
        <taxon>Eukaryota</taxon>
        <taxon>Fungi</taxon>
        <taxon>Dikarya</taxon>
        <taxon>Basidiomycota</taxon>
        <taxon>Agaricomycotina</taxon>
        <taxon>Agaricomycetes</taxon>
        <taxon>Agaricomycetidae</taxon>
        <taxon>Agaricales</taxon>
        <taxon>Pluteineae</taxon>
        <taxon>Pluteaceae</taxon>
        <taxon>Pluteus</taxon>
    </lineage>
</organism>
<reference evidence="1 2" key="1">
    <citation type="journal article" date="2019" name="Nat. Ecol. Evol.">
        <title>Megaphylogeny resolves global patterns of mushroom evolution.</title>
        <authorList>
            <person name="Varga T."/>
            <person name="Krizsan K."/>
            <person name="Foldi C."/>
            <person name="Dima B."/>
            <person name="Sanchez-Garcia M."/>
            <person name="Sanchez-Ramirez S."/>
            <person name="Szollosi G.J."/>
            <person name="Szarkandi J.G."/>
            <person name="Papp V."/>
            <person name="Albert L."/>
            <person name="Andreopoulos W."/>
            <person name="Angelini C."/>
            <person name="Antonin V."/>
            <person name="Barry K.W."/>
            <person name="Bougher N.L."/>
            <person name="Buchanan P."/>
            <person name="Buyck B."/>
            <person name="Bense V."/>
            <person name="Catcheside P."/>
            <person name="Chovatia M."/>
            <person name="Cooper J."/>
            <person name="Damon W."/>
            <person name="Desjardin D."/>
            <person name="Finy P."/>
            <person name="Geml J."/>
            <person name="Haridas S."/>
            <person name="Hughes K."/>
            <person name="Justo A."/>
            <person name="Karasinski D."/>
            <person name="Kautmanova I."/>
            <person name="Kiss B."/>
            <person name="Kocsube S."/>
            <person name="Kotiranta H."/>
            <person name="LaButti K.M."/>
            <person name="Lechner B.E."/>
            <person name="Liimatainen K."/>
            <person name="Lipzen A."/>
            <person name="Lukacs Z."/>
            <person name="Mihaltcheva S."/>
            <person name="Morgado L.N."/>
            <person name="Niskanen T."/>
            <person name="Noordeloos M.E."/>
            <person name="Ohm R.A."/>
            <person name="Ortiz-Santana B."/>
            <person name="Ovrebo C."/>
            <person name="Racz N."/>
            <person name="Riley R."/>
            <person name="Savchenko A."/>
            <person name="Shiryaev A."/>
            <person name="Soop K."/>
            <person name="Spirin V."/>
            <person name="Szebenyi C."/>
            <person name="Tomsovsky M."/>
            <person name="Tulloss R.E."/>
            <person name="Uehling J."/>
            <person name="Grigoriev I.V."/>
            <person name="Vagvolgyi C."/>
            <person name="Papp T."/>
            <person name="Martin F.M."/>
            <person name="Miettinen O."/>
            <person name="Hibbett D.S."/>
            <person name="Nagy L.G."/>
        </authorList>
    </citation>
    <scope>NUCLEOTIDE SEQUENCE [LARGE SCALE GENOMIC DNA]</scope>
    <source>
        <strain evidence="1 2">NL-1719</strain>
    </source>
</reference>
<protein>
    <submittedName>
        <fullName evidence="1">Uncharacterized protein</fullName>
    </submittedName>
</protein>